<evidence type="ECO:0000256" key="4">
    <source>
        <dbReference type="RuleBase" id="RU362118"/>
    </source>
</evidence>
<dbReference type="GO" id="GO:0019344">
    <property type="term" value="P:cysteine biosynthetic process"/>
    <property type="evidence" value="ECO:0007669"/>
    <property type="project" value="UniProtKB-UniPathway"/>
</dbReference>
<evidence type="ECO:0000256" key="1">
    <source>
        <dbReference type="ARBA" id="ARBA00001933"/>
    </source>
</evidence>
<dbReference type="GO" id="GO:0019346">
    <property type="term" value="P:transsulfuration"/>
    <property type="evidence" value="ECO:0007669"/>
    <property type="project" value="InterPro"/>
</dbReference>
<reference evidence="5 6" key="1">
    <citation type="journal article" date="2017" name="Curr. Biol.">
        <title>Genome architecture and evolution of a unichromosomal asexual nematode.</title>
        <authorList>
            <person name="Fradin H."/>
            <person name="Zegar C."/>
            <person name="Gutwein M."/>
            <person name="Lucas J."/>
            <person name="Kovtun M."/>
            <person name="Corcoran D."/>
            <person name="Baugh L.R."/>
            <person name="Kiontke K."/>
            <person name="Gunsalus K."/>
            <person name="Fitch D.H."/>
            <person name="Piano F."/>
        </authorList>
    </citation>
    <scope>NUCLEOTIDE SEQUENCE [LARGE SCALE GENOMIC DNA]</scope>
    <source>
        <strain evidence="5">PF1309</strain>
    </source>
</reference>
<evidence type="ECO:0000313" key="5">
    <source>
        <dbReference type="EMBL" id="PAV77662.1"/>
    </source>
</evidence>
<dbReference type="PANTHER" id="PTHR11808">
    <property type="entry name" value="TRANS-SULFURATION ENZYME FAMILY MEMBER"/>
    <property type="match status" value="1"/>
</dbReference>
<feature type="modified residue" description="N6-(pyridoxal phosphate)lysine" evidence="3">
    <location>
        <position position="231"/>
    </location>
</feature>
<dbReference type="InterPro" id="IPR015422">
    <property type="entry name" value="PyrdxlP-dep_Trfase_small"/>
</dbReference>
<dbReference type="Gene3D" id="3.40.640.10">
    <property type="entry name" value="Type I PLP-dependent aspartate aminotransferase-like (Major domain)"/>
    <property type="match status" value="1"/>
</dbReference>
<evidence type="ECO:0000256" key="3">
    <source>
        <dbReference type="PIRSR" id="PIRSR001434-2"/>
    </source>
</evidence>
<dbReference type="PANTHER" id="PTHR11808:SF80">
    <property type="entry name" value="CYSTATHIONINE GAMMA-LYASE"/>
    <property type="match status" value="1"/>
</dbReference>
<dbReference type="FunFam" id="3.40.640.10:FF:000046">
    <property type="entry name" value="Cystathionine gamma-lyase"/>
    <property type="match status" value="1"/>
</dbReference>
<organism evidence="5 6">
    <name type="scientific">Diploscapter pachys</name>
    <dbReference type="NCBI Taxonomy" id="2018661"/>
    <lineage>
        <taxon>Eukaryota</taxon>
        <taxon>Metazoa</taxon>
        <taxon>Ecdysozoa</taxon>
        <taxon>Nematoda</taxon>
        <taxon>Chromadorea</taxon>
        <taxon>Rhabditida</taxon>
        <taxon>Rhabditina</taxon>
        <taxon>Rhabditomorpha</taxon>
        <taxon>Rhabditoidea</taxon>
        <taxon>Rhabditidae</taxon>
        <taxon>Diploscapter</taxon>
    </lineage>
</organism>
<dbReference type="InterPro" id="IPR000277">
    <property type="entry name" value="Cys/Met-Metab_PyrdxlP-dep_enz"/>
</dbReference>
<protein>
    <submittedName>
        <fullName evidence="5">Uncharacterized protein</fullName>
    </submittedName>
</protein>
<dbReference type="Proteomes" id="UP000218231">
    <property type="component" value="Unassembled WGS sequence"/>
</dbReference>
<accession>A0A2A2KUR8</accession>
<dbReference type="GO" id="GO:0005737">
    <property type="term" value="C:cytoplasm"/>
    <property type="evidence" value="ECO:0007669"/>
    <property type="project" value="TreeGrafter"/>
</dbReference>
<dbReference type="GO" id="GO:0030170">
    <property type="term" value="F:pyridoxal phosphate binding"/>
    <property type="evidence" value="ECO:0007669"/>
    <property type="project" value="InterPro"/>
</dbReference>
<comment type="similarity">
    <text evidence="4">Belongs to the trans-sulfuration enzymes family.</text>
</comment>
<dbReference type="CDD" id="cd00614">
    <property type="entry name" value="CGS_like"/>
    <property type="match status" value="1"/>
</dbReference>
<keyword evidence="2 3" id="KW-0663">Pyridoxal phosphate</keyword>
<dbReference type="Pfam" id="PF01053">
    <property type="entry name" value="Cys_Met_Meta_PP"/>
    <property type="match status" value="1"/>
</dbReference>
<dbReference type="PIRSF" id="PIRSF001434">
    <property type="entry name" value="CGS"/>
    <property type="match status" value="1"/>
</dbReference>
<proteinExistence type="inferred from homology"/>
<dbReference type="OrthoDB" id="3512640at2759"/>
<dbReference type="SUPFAM" id="SSF53383">
    <property type="entry name" value="PLP-dependent transferases"/>
    <property type="match status" value="1"/>
</dbReference>
<dbReference type="AlphaFoldDB" id="A0A2A2KUR8"/>
<dbReference type="UniPathway" id="UPA00136">
    <property type="reaction ID" value="UER00202"/>
</dbReference>
<evidence type="ECO:0000313" key="6">
    <source>
        <dbReference type="Proteomes" id="UP000218231"/>
    </source>
</evidence>
<keyword evidence="6" id="KW-1185">Reference proteome</keyword>
<evidence type="ECO:0000256" key="2">
    <source>
        <dbReference type="ARBA" id="ARBA00022898"/>
    </source>
</evidence>
<comment type="cofactor">
    <cofactor evidence="1 4">
        <name>pyridoxal 5'-phosphate</name>
        <dbReference type="ChEBI" id="CHEBI:597326"/>
    </cofactor>
</comment>
<gene>
    <name evidence="5" type="ORF">WR25_15647</name>
</gene>
<dbReference type="GO" id="GO:0016846">
    <property type="term" value="F:carbon-sulfur lyase activity"/>
    <property type="evidence" value="ECO:0007669"/>
    <property type="project" value="TreeGrafter"/>
</dbReference>
<dbReference type="EMBL" id="LIAE01007672">
    <property type="protein sequence ID" value="PAV77662.1"/>
    <property type="molecule type" value="Genomic_DNA"/>
</dbReference>
<dbReference type="Gene3D" id="3.90.1150.10">
    <property type="entry name" value="Aspartate Aminotransferase, domain 1"/>
    <property type="match status" value="1"/>
</dbReference>
<comment type="caution">
    <text evidence="5">The sequence shown here is derived from an EMBL/GenBank/DDBJ whole genome shotgun (WGS) entry which is preliminary data.</text>
</comment>
<dbReference type="STRING" id="2018661.A0A2A2KUR8"/>
<dbReference type="InterPro" id="IPR015424">
    <property type="entry name" value="PyrdxlP-dep_Trfase"/>
</dbReference>
<dbReference type="InterPro" id="IPR015421">
    <property type="entry name" value="PyrdxlP-dep_Trfase_major"/>
</dbReference>
<sequence length="415" mass="45971">MRAAFPRGTNAAEEDLGDEFNSLHLDTRILTSRAKPLENVDPVIVPIYHSTTYRYKSVEQFNQPNHASGSNYLYQRSGNPTTENVEIIINEIEKGNGALLYNSGLAASSAVFLEYLEAGSHMISMCPLFSGTVNFMTEVLMKFGVEITFVDFEKEGDNFTKAVEDAVKPNTKMIFIEVMTNPAMNVPDISALIELANKRYILFFIDATFVSPYNIQPLTLGADIVMHSCSKYIGGHHDVVGGCVTVKKEDNWRRLKLQQSVTGSAMAPFEAALIARGLKTLALRTDRISDNAMAIARYLEKHPKVHKVYYAGLESNPFHKNAKKYLKKYSGMMGFDVGTTEKAIKLAKSVRVITLAVSLGGTESLIEHHLSMSSKARSAPSNYVVNIPEGLLRFSVGIENVDDLIKDLEQALDQI</sequence>
<name>A0A2A2KUR8_9BILA</name>